<protein>
    <submittedName>
        <fullName evidence="1">Uncharacterized protein</fullName>
    </submittedName>
</protein>
<proteinExistence type="predicted"/>
<comment type="caution">
    <text evidence="1">The sequence shown here is derived from an EMBL/GenBank/DDBJ whole genome shotgun (WGS) entry which is preliminary data.</text>
</comment>
<dbReference type="EMBL" id="JAWZYT010000072">
    <property type="protein sequence ID" value="KAK4328560.1"/>
    <property type="molecule type" value="Genomic_DNA"/>
</dbReference>
<keyword evidence="2" id="KW-1185">Reference proteome</keyword>
<dbReference type="Proteomes" id="UP001292094">
    <property type="component" value="Unassembled WGS sequence"/>
</dbReference>
<gene>
    <name evidence="1" type="ORF">Pmani_001036</name>
</gene>
<sequence>MDIANLYHKNEIDYILTDKPQTFTDVSVINNFNTGSDHRQMRSSLTINKKLERARLINRSKKPNALALAAKATEFQLLLENKFEALNSTTDDIDELCENITTTIMESASGIAREAKPPKPDNISRKTKHLLEKRRKMKRDGTPVQHIEYTEICKTIRRCMTEDINNYNDEQQLKALEDNRGLNSTKKETKLGQEQLNCPQGGGRHIH</sequence>
<reference evidence="1" key="1">
    <citation type="submission" date="2023-11" db="EMBL/GenBank/DDBJ databases">
        <title>Genome assemblies of two species of porcelain crab, Petrolisthes cinctipes and Petrolisthes manimaculis (Anomura: Porcellanidae).</title>
        <authorList>
            <person name="Angst P."/>
        </authorList>
    </citation>
    <scope>NUCLEOTIDE SEQUENCE</scope>
    <source>
        <strain evidence="1">PB745_02</strain>
        <tissue evidence="1">Gill</tissue>
    </source>
</reference>
<name>A0AAE1QKV7_9EUCA</name>
<organism evidence="1 2">
    <name type="scientific">Petrolisthes manimaculis</name>
    <dbReference type="NCBI Taxonomy" id="1843537"/>
    <lineage>
        <taxon>Eukaryota</taxon>
        <taxon>Metazoa</taxon>
        <taxon>Ecdysozoa</taxon>
        <taxon>Arthropoda</taxon>
        <taxon>Crustacea</taxon>
        <taxon>Multicrustacea</taxon>
        <taxon>Malacostraca</taxon>
        <taxon>Eumalacostraca</taxon>
        <taxon>Eucarida</taxon>
        <taxon>Decapoda</taxon>
        <taxon>Pleocyemata</taxon>
        <taxon>Anomura</taxon>
        <taxon>Galatheoidea</taxon>
        <taxon>Porcellanidae</taxon>
        <taxon>Petrolisthes</taxon>
    </lineage>
</organism>
<evidence type="ECO:0000313" key="2">
    <source>
        <dbReference type="Proteomes" id="UP001292094"/>
    </source>
</evidence>
<accession>A0AAE1QKV7</accession>
<dbReference type="AlphaFoldDB" id="A0AAE1QKV7"/>
<evidence type="ECO:0000313" key="1">
    <source>
        <dbReference type="EMBL" id="KAK4328560.1"/>
    </source>
</evidence>